<keyword evidence="3" id="KW-1185">Reference proteome</keyword>
<evidence type="ECO:0000313" key="3">
    <source>
        <dbReference type="Proteomes" id="UP001499895"/>
    </source>
</evidence>
<proteinExistence type="predicted"/>
<reference evidence="2 3" key="1">
    <citation type="journal article" date="2019" name="Int. J. Syst. Evol. Microbiol.">
        <title>The Global Catalogue of Microorganisms (GCM) 10K type strain sequencing project: providing services to taxonomists for standard genome sequencing and annotation.</title>
        <authorList>
            <consortium name="The Broad Institute Genomics Platform"/>
            <consortium name="The Broad Institute Genome Sequencing Center for Infectious Disease"/>
            <person name="Wu L."/>
            <person name="Ma J."/>
        </authorList>
    </citation>
    <scope>NUCLEOTIDE SEQUENCE [LARGE SCALE GENOMIC DNA]</scope>
    <source>
        <strain evidence="2 3">JCM 10649</strain>
    </source>
</reference>
<dbReference type="EMBL" id="BAAAHB010000013">
    <property type="protein sequence ID" value="GAA0455962.1"/>
    <property type="molecule type" value="Genomic_DNA"/>
</dbReference>
<name>A0ABN0ZQT1_9ACTN</name>
<dbReference type="InterPro" id="IPR025048">
    <property type="entry name" value="DUF3987"/>
</dbReference>
<comment type="caution">
    <text evidence="2">The sequence shown here is derived from an EMBL/GenBank/DDBJ whole genome shotgun (WGS) entry which is preliminary data.</text>
</comment>
<gene>
    <name evidence="2" type="ORF">GCM10009544_18360</name>
</gene>
<dbReference type="RefSeq" id="WP_344088521.1">
    <property type="nucleotide sequence ID" value="NZ_BAAAHB010000013.1"/>
</dbReference>
<dbReference type="Pfam" id="PF13148">
    <property type="entry name" value="DUF3987"/>
    <property type="match status" value="1"/>
</dbReference>
<organism evidence="2 3">
    <name type="scientific">Streptomyces stramineus</name>
    <dbReference type="NCBI Taxonomy" id="173861"/>
    <lineage>
        <taxon>Bacteria</taxon>
        <taxon>Bacillati</taxon>
        <taxon>Actinomycetota</taxon>
        <taxon>Actinomycetes</taxon>
        <taxon>Kitasatosporales</taxon>
        <taxon>Streptomycetaceae</taxon>
        <taxon>Streptomyces</taxon>
    </lineage>
</organism>
<evidence type="ECO:0000313" key="2">
    <source>
        <dbReference type="EMBL" id="GAA0455962.1"/>
    </source>
</evidence>
<evidence type="ECO:0000256" key="1">
    <source>
        <dbReference type="SAM" id="MobiDB-lite"/>
    </source>
</evidence>
<sequence>MHAPDIRTMATGRLRAIVDSFAPHVEWTPIGLLGSLLCVFSAMLPETRVQRGSGSMPLMLHILLCGGTGEGKGQCWSAAVDIAQDANAQYMKSHVIKSVVGGAGVIQHVHDRGGHALIVDTEYARVLRAGRTSSNLTYILRDLWDGVAVASSRAKDPVEVENPRVSIMGHVTPEEFRENMSRTARQGGSYNRLLFLPVEQIRWLSERHQRPPHLIPDAGEAMAQAIRFAQRTKLVTLSEGAYDAADIIRRDLVTKARETPNLKAFSARCNEQARRVAALFALFDLRSEITAEDLEAAAALVRYAMDFVDEITTDLDAPRAIKEPRSLYEKVRDRIELHGGKATSSQVLPFVGATASEVKALPGVVVRSEKMGNGGRSAVVFTLADPEPAPDSAPAAAPTPVPRTTVEAPQVAVVEGRSELRSSAPKPRLRVVTPVPEKTAERPPALVPAPVENPFLAAL</sequence>
<dbReference type="Proteomes" id="UP001499895">
    <property type="component" value="Unassembled WGS sequence"/>
</dbReference>
<accession>A0ABN0ZQT1</accession>
<protein>
    <recommendedName>
        <fullName evidence="4">DUF3987 domain-containing protein</fullName>
    </recommendedName>
</protein>
<feature type="region of interest" description="Disordered" evidence="1">
    <location>
        <begin position="415"/>
        <end position="448"/>
    </location>
</feature>
<evidence type="ECO:0008006" key="4">
    <source>
        <dbReference type="Google" id="ProtNLM"/>
    </source>
</evidence>